<keyword evidence="4 12" id="KW-0285">Flavoprotein</keyword>
<feature type="binding site" evidence="12">
    <location>
        <position position="128"/>
    </location>
    <ligand>
        <name>FAD</name>
        <dbReference type="ChEBI" id="CHEBI:57692"/>
    </ligand>
</feature>
<dbReference type="Gene3D" id="2.40.30.10">
    <property type="entry name" value="Translation factors"/>
    <property type="match status" value="1"/>
</dbReference>
<dbReference type="InterPro" id="IPR017938">
    <property type="entry name" value="Riboflavin_synthase-like_b-brl"/>
</dbReference>
<protein>
    <recommendedName>
        <fullName evidence="13">NADH-cytochrome b5 reductase</fullName>
        <ecNumber evidence="13">1.6.2.2</ecNumber>
    </recommendedName>
</protein>
<comment type="catalytic activity">
    <reaction evidence="13">
        <text>2 Fe(III)-[cytochrome b5] + NADH = 2 Fe(II)-[cytochrome b5] + NAD(+) + H(+)</text>
        <dbReference type="Rhea" id="RHEA:46680"/>
        <dbReference type="Rhea" id="RHEA-COMP:10438"/>
        <dbReference type="Rhea" id="RHEA-COMP:10439"/>
        <dbReference type="ChEBI" id="CHEBI:15378"/>
        <dbReference type="ChEBI" id="CHEBI:29033"/>
        <dbReference type="ChEBI" id="CHEBI:29034"/>
        <dbReference type="ChEBI" id="CHEBI:57540"/>
        <dbReference type="ChEBI" id="CHEBI:57945"/>
        <dbReference type="EC" id="1.6.2.2"/>
    </reaction>
</comment>
<dbReference type="FunFam" id="2.40.30.10:FF:000021">
    <property type="entry name" value="NADH-cytochrome b5 reductase"/>
    <property type="match status" value="1"/>
</dbReference>
<feature type="binding site" evidence="12">
    <location>
        <position position="94"/>
    </location>
    <ligand>
        <name>FAD</name>
        <dbReference type="ChEBI" id="CHEBI:57692"/>
    </ligand>
</feature>
<evidence type="ECO:0000256" key="8">
    <source>
        <dbReference type="ARBA" id="ARBA00023011"/>
    </source>
</evidence>
<dbReference type="InterPro" id="IPR001834">
    <property type="entry name" value="CBR-like"/>
</dbReference>
<gene>
    <name evidence="16" type="ORF">OSB1V03_LOCUS3219</name>
</gene>
<evidence type="ECO:0000313" key="17">
    <source>
        <dbReference type="Proteomes" id="UP000759131"/>
    </source>
</evidence>
<dbReference type="SUPFAM" id="SSF63380">
    <property type="entry name" value="Riboflavin synthase domain-like"/>
    <property type="match status" value="1"/>
</dbReference>
<evidence type="ECO:0000256" key="6">
    <source>
        <dbReference type="ARBA" id="ARBA00022955"/>
    </source>
</evidence>
<evidence type="ECO:0000256" key="11">
    <source>
        <dbReference type="ARBA" id="ARBA00023221"/>
    </source>
</evidence>
<evidence type="ECO:0000256" key="9">
    <source>
        <dbReference type="ARBA" id="ARBA00023027"/>
    </source>
</evidence>
<dbReference type="GO" id="GO:0090524">
    <property type="term" value="F:cytochrome-b5 reductase activity, acting on NADH"/>
    <property type="evidence" value="ECO:0007669"/>
    <property type="project" value="UniProtKB-EC"/>
</dbReference>
<keyword evidence="6" id="KW-0443">Lipid metabolism</keyword>
<feature type="binding site" evidence="12">
    <location>
        <position position="126"/>
    </location>
    <ligand>
        <name>FAD</name>
        <dbReference type="ChEBI" id="CHEBI:57692"/>
    </ligand>
</feature>
<evidence type="ECO:0000256" key="13">
    <source>
        <dbReference type="RuleBase" id="RU361226"/>
    </source>
</evidence>
<dbReference type="EMBL" id="CAJPIZ010001271">
    <property type="protein sequence ID" value="CAG2103186.1"/>
    <property type="molecule type" value="Genomic_DNA"/>
</dbReference>
<dbReference type="AlphaFoldDB" id="A0A7R9KGM4"/>
<feature type="domain" description="FAD-binding FR-type" evidence="15">
    <location>
        <begin position="40"/>
        <end position="152"/>
    </location>
</feature>
<reference evidence="16" key="1">
    <citation type="submission" date="2020-11" db="EMBL/GenBank/DDBJ databases">
        <authorList>
            <person name="Tran Van P."/>
        </authorList>
    </citation>
    <scope>NUCLEOTIDE SEQUENCE</scope>
</reference>
<keyword evidence="9 13" id="KW-0520">NAD</keyword>
<dbReference type="EC" id="1.6.2.2" evidence="13"/>
<evidence type="ECO:0000256" key="10">
    <source>
        <dbReference type="ARBA" id="ARBA00023166"/>
    </source>
</evidence>
<evidence type="ECO:0000256" key="12">
    <source>
        <dbReference type="PIRSR" id="PIRSR601834-1"/>
    </source>
</evidence>
<evidence type="ECO:0000256" key="4">
    <source>
        <dbReference type="ARBA" id="ARBA00022630"/>
    </source>
</evidence>
<feature type="binding site" evidence="12">
    <location>
        <position position="109"/>
    </location>
    <ligand>
        <name>FAD</name>
        <dbReference type="ChEBI" id="CHEBI:57692"/>
    </ligand>
</feature>
<dbReference type="Proteomes" id="UP000759131">
    <property type="component" value="Unassembled WGS sequence"/>
</dbReference>
<dbReference type="InterPro" id="IPR017927">
    <property type="entry name" value="FAD-bd_FR_type"/>
</dbReference>
<dbReference type="EMBL" id="OC855846">
    <property type="protein sequence ID" value="CAD7622756.1"/>
    <property type="molecule type" value="Genomic_DNA"/>
</dbReference>
<evidence type="ECO:0000256" key="2">
    <source>
        <dbReference type="ARBA" id="ARBA00006105"/>
    </source>
</evidence>
<dbReference type="InterPro" id="IPR001709">
    <property type="entry name" value="Flavoprot_Pyr_Nucl_cyt_Rdtase"/>
</dbReference>
<keyword evidence="5 12" id="KW-0274">FAD</keyword>
<dbReference type="Gene3D" id="3.40.50.80">
    <property type="entry name" value="Nucleotide-binding domain of ferredoxin-NADP reductase (FNR) module"/>
    <property type="match status" value="1"/>
</dbReference>
<evidence type="ECO:0000256" key="14">
    <source>
        <dbReference type="SAM" id="Phobius"/>
    </source>
</evidence>
<dbReference type="GO" id="GO:0005739">
    <property type="term" value="C:mitochondrion"/>
    <property type="evidence" value="ECO:0007669"/>
    <property type="project" value="TreeGrafter"/>
</dbReference>
<sequence length="301" mass="34369">MDFNNTPLVVSLLALSGTTLFILYKMFSKKSNPKLLLNPEEKYWVPLIEREDISHDTRRFRFGLPSDDHILGLPVGQHIFLTAHVNNQLVIRAYTPVSSDDDKGFIDLVVKVYFGNVHPKFPEGGKMSQYLENMKIGDKIQIRGPNGLLEYKGRGKLSIKPDKKKPSVLQDYKRIGMIAGGTGITPCLQLIRQVFKDQNDKTDLWLLYANQSPDDILLRKELEEVSKEQPNRFHLWYTVDRPTDDWKYSSGFINSEMIGEHLPAPADDTCVLMCGPPPMINFACNPNLDKLGHPPHKRFVY</sequence>
<keyword evidence="8" id="KW-0756">Sterol biosynthesis</keyword>
<feature type="transmembrane region" description="Helical" evidence="14">
    <location>
        <begin position="6"/>
        <end position="24"/>
    </location>
</feature>
<evidence type="ECO:0000313" key="16">
    <source>
        <dbReference type="EMBL" id="CAD7622756.1"/>
    </source>
</evidence>
<keyword evidence="14" id="KW-0812">Transmembrane</keyword>
<evidence type="ECO:0000256" key="1">
    <source>
        <dbReference type="ARBA" id="ARBA00001974"/>
    </source>
</evidence>
<dbReference type="PANTHER" id="PTHR19370:SF185">
    <property type="entry name" value="NADH-CYTOCHROME B5 REDUCTASE"/>
    <property type="match status" value="1"/>
</dbReference>
<feature type="binding site" evidence="12">
    <location>
        <position position="92"/>
    </location>
    <ligand>
        <name>FAD</name>
        <dbReference type="ChEBI" id="CHEBI:57692"/>
    </ligand>
</feature>
<dbReference type="InterPro" id="IPR001433">
    <property type="entry name" value="OxRdtase_FAD/NAD-bd"/>
</dbReference>
<organism evidence="16">
    <name type="scientific">Medioppia subpectinata</name>
    <dbReference type="NCBI Taxonomy" id="1979941"/>
    <lineage>
        <taxon>Eukaryota</taxon>
        <taxon>Metazoa</taxon>
        <taxon>Ecdysozoa</taxon>
        <taxon>Arthropoda</taxon>
        <taxon>Chelicerata</taxon>
        <taxon>Arachnida</taxon>
        <taxon>Acari</taxon>
        <taxon>Acariformes</taxon>
        <taxon>Sarcoptiformes</taxon>
        <taxon>Oribatida</taxon>
        <taxon>Brachypylina</taxon>
        <taxon>Oppioidea</taxon>
        <taxon>Oppiidae</taxon>
        <taxon>Medioppia</taxon>
    </lineage>
</organism>
<comment type="similarity">
    <text evidence="2 13">Belongs to the flavoprotein pyridine nucleotide cytochrome reductase family.</text>
</comment>
<keyword evidence="17" id="KW-1185">Reference proteome</keyword>
<accession>A0A7R9KGM4</accession>
<evidence type="ECO:0000259" key="15">
    <source>
        <dbReference type="PROSITE" id="PS51384"/>
    </source>
</evidence>
<keyword evidence="11" id="KW-0753">Steroid metabolism</keyword>
<dbReference type="GO" id="GO:0071949">
    <property type="term" value="F:FAD binding"/>
    <property type="evidence" value="ECO:0007669"/>
    <property type="project" value="TreeGrafter"/>
</dbReference>
<dbReference type="InterPro" id="IPR008333">
    <property type="entry name" value="Cbr1-like_FAD-bd_dom"/>
</dbReference>
<dbReference type="OrthoDB" id="432685at2759"/>
<keyword evidence="14" id="KW-0472">Membrane</keyword>
<name>A0A7R9KGM4_9ACAR</name>
<keyword evidence="10" id="KW-1207">Sterol metabolism</keyword>
<evidence type="ECO:0000256" key="7">
    <source>
        <dbReference type="ARBA" id="ARBA00023002"/>
    </source>
</evidence>
<dbReference type="InterPro" id="IPR039261">
    <property type="entry name" value="FNR_nucleotide-bd"/>
</dbReference>
<dbReference type="GO" id="GO:0016126">
    <property type="term" value="P:sterol biosynthetic process"/>
    <property type="evidence" value="ECO:0007669"/>
    <property type="project" value="UniProtKB-KW"/>
</dbReference>
<dbReference type="FunFam" id="3.40.50.80:FF:000005">
    <property type="entry name" value="NADH-cytochrome b5 reductase"/>
    <property type="match status" value="1"/>
</dbReference>
<evidence type="ECO:0000256" key="3">
    <source>
        <dbReference type="ARBA" id="ARBA00022516"/>
    </source>
</evidence>
<dbReference type="PRINTS" id="PR00406">
    <property type="entry name" value="CYTB5RDTASE"/>
</dbReference>
<dbReference type="Pfam" id="PF00970">
    <property type="entry name" value="FAD_binding_6"/>
    <property type="match status" value="1"/>
</dbReference>
<dbReference type="CDD" id="cd06183">
    <property type="entry name" value="cyt_b5_reduct_like"/>
    <property type="match status" value="1"/>
</dbReference>
<dbReference type="PANTHER" id="PTHR19370">
    <property type="entry name" value="NADH-CYTOCHROME B5 REDUCTASE"/>
    <property type="match status" value="1"/>
</dbReference>
<feature type="binding site" evidence="12">
    <location>
        <position position="185"/>
    </location>
    <ligand>
        <name>FAD</name>
        <dbReference type="ChEBI" id="CHEBI:57692"/>
    </ligand>
</feature>
<proteinExistence type="inferred from homology"/>
<keyword evidence="7 13" id="KW-0560">Oxidoreductase</keyword>
<dbReference type="PRINTS" id="PR00371">
    <property type="entry name" value="FPNCR"/>
</dbReference>
<dbReference type="PROSITE" id="PS51384">
    <property type="entry name" value="FAD_FR"/>
    <property type="match status" value="1"/>
</dbReference>
<dbReference type="SUPFAM" id="SSF52343">
    <property type="entry name" value="Ferredoxin reductase-like, C-terminal NADP-linked domain"/>
    <property type="match status" value="1"/>
</dbReference>
<feature type="binding site" evidence="12">
    <location>
        <position position="111"/>
    </location>
    <ligand>
        <name>FAD</name>
        <dbReference type="ChEBI" id="CHEBI:57692"/>
    </ligand>
</feature>
<keyword evidence="3" id="KW-0444">Lipid biosynthesis</keyword>
<keyword evidence="14" id="KW-1133">Transmembrane helix</keyword>
<evidence type="ECO:0000256" key="5">
    <source>
        <dbReference type="ARBA" id="ARBA00022827"/>
    </source>
</evidence>
<dbReference type="Pfam" id="PF00175">
    <property type="entry name" value="NAD_binding_1"/>
    <property type="match status" value="1"/>
</dbReference>
<comment type="cofactor">
    <cofactor evidence="1 12 13">
        <name>FAD</name>
        <dbReference type="ChEBI" id="CHEBI:57692"/>
    </cofactor>
</comment>
<feature type="binding site" evidence="12">
    <location>
        <position position="114"/>
    </location>
    <ligand>
        <name>FAD</name>
        <dbReference type="ChEBI" id="CHEBI:57692"/>
    </ligand>
</feature>
<feature type="binding site" evidence="12">
    <location>
        <position position="127"/>
    </location>
    <ligand>
        <name>FAD</name>
        <dbReference type="ChEBI" id="CHEBI:57692"/>
    </ligand>
</feature>
<keyword evidence="6" id="KW-0752">Steroid biosynthesis</keyword>